<evidence type="ECO:0000256" key="7">
    <source>
        <dbReference type="ARBA" id="ARBA00023004"/>
    </source>
</evidence>
<sequence>VTQDEWVYSWCRQCALPPCGIKAHVRDGVAVKVEGDPQCPTNQGMLCSRGHSAIMTLYNPYRVKTPLKRTNPKKGLDQDPGWKEISWEEALDTISKELRRVRAEDPRKFVFNNGFARCGSMLEGMEFCAAFGTPNYVEVDGPTCSVHFGSSLVLGNFTGPRFDDRYTNYTILMGQGSTANGGYAAGTREIMDALERGMKLVVVDPRCSVEASKGEWIPIRPGSDMAFVLALQHVILYEIGRYDADFLKTRTNGPYLIGPDGHYVRHKASGKPLMWDVAAGKAKTFDDPTVQDVALEGEYTMSGVPCRPAFQIYRDAMAPYTPKWAEEKTSIPAVTIRRIAREFVDAARIGSTITLDGMAFPLRPACLQAGRGAITQYYGGNLHTAVVLVNMLVGALDVPGGGRGTTGPPHKSTPPPLALKPDADGVVAPKVEAVPRAFEFPPNQLDGKTYMPFSHDNPHVVYHAILHPDQYHIGYKPEVLMLWAGNPVLRMYRPEPVIDAMRTFKFVFALSYSFDEPTELADVVLPETTSLERWSCGGGAALIDTKAGPKNAVARLIARPVVKPLYDTRQVDEVFMELGRRIGILFGPGGINDLFNSGRYAPPRVQDPYKLALDRQYTPKEIVNLVVKSDFGPKADPEALRNKASCLVKYLPHKLFYPYTGFPAGKTRYPIYQDYLKRAGEELYANLKAAGATLPGWKLDAMIAHYQPVPVWLEPNRSAPAGYDLYAINWKTAQFSFGAGATLENPWLQEVSAQFDPYVLVVCLNRKTARARGLRDGDEVWVESMYGGKVRGKVKISDLFHTEAVGIAGNYGHISKQMNPGARVGIHFNTLMSTEPGDIDPISGGFDGAPKVRLYKA</sequence>
<evidence type="ECO:0000256" key="1">
    <source>
        <dbReference type="ARBA" id="ARBA00010312"/>
    </source>
</evidence>
<evidence type="ECO:0000313" key="11">
    <source>
        <dbReference type="Proteomes" id="UP000741360"/>
    </source>
</evidence>
<dbReference type="PANTHER" id="PTHR43742:SF9">
    <property type="entry name" value="TETRATHIONATE REDUCTASE SUBUNIT A"/>
    <property type="match status" value="1"/>
</dbReference>
<feature type="non-terminal residue" evidence="10">
    <location>
        <position position="1"/>
    </location>
</feature>
<keyword evidence="2" id="KW-0004">4Fe-4S</keyword>
<dbReference type="GO" id="GO:0051539">
    <property type="term" value="F:4 iron, 4 sulfur cluster binding"/>
    <property type="evidence" value="ECO:0007669"/>
    <property type="project" value="UniProtKB-KW"/>
</dbReference>
<proteinExistence type="inferred from homology"/>
<evidence type="ECO:0000256" key="4">
    <source>
        <dbReference type="ARBA" id="ARBA00022723"/>
    </source>
</evidence>
<protein>
    <submittedName>
        <fullName evidence="10">Molybdopterin-dependent oxidoreductase</fullName>
    </submittedName>
</protein>
<keyword evidence="3" id="KW-0500">Molybdenum</keyword>
<dbReference type="InterPro" id="IPR050612">
    <property type="entry name" value="Prok_Mopterin_Oxidored"/>
</dbReference>
<comment type="similarity">
    <text evidence="1">Belongs to the prokaryotic molybdopterin-containing oxidoreductase family.</text>
</comment>
<dbReference type="InterPro" id="IPR006963">
    <property type="entry name" value="Mopterin_OxRdtase_4Fe-4S_dom"/>
</dbReference>
<name>A0A932GSK4_UNCTE</name>
<dbReference type="Gene3D" id="2.20.25.90">
    <property type="entry name" value="ADC-like domains"/>
    <property type="match status" value="1"/>
</dbReference>
<reference evidence="10" key="1">
    <citation type="submission" date="2020-07" db="EMBL/GenBank/DDBJ databases">
        <title>Huge and variable diversity of episymbiotic CPR bacteria and DPANN archaea in groundwater ecosystems.</title>
        <authorList>
            <person name="He C.Y."/>
            <person name="Keren R."/>
            <person name="Whittaker M."/>
            <person name="Farag I.F."/>
            <person name="Doudna J."/>
            <person name="Cate J.H.D."/>
            <person name="Banfield J.F."/>
        </authorList>
    </citation>
    <scope>NUCLEOTIDE SEQUENCE</scope>
    <source>
        <strain evidence="10">NC_groundwater_717_Ag_S-0.2um_59_8</strain>
    </source>
</reference>
<feature type="domain" description="4Fe-4S Mo/W bis-MGD-type" evidence="9">
    <location>
        <begin position="4"/>
        <end position="61"/>
    </location>
</feature>
<dbReference type="InterPro" id="IPR006656">
    <property type="entry name" value="Mopterin_OxRdtase"/>
</dbReference>
<dbReference type="PROSITE" id="PS51669">
    <property type="entry name" value="4FE4S_MOW_BIS_MGD"/>
    <property type="match status" value="1"/>
</dbReference>
<dbReference type="GO" id="GO:0016491">
    <property type="term" value="F:oxidoreductase activity"/>
    <property type="evidence" value="ECO:0007669"/>
    <property type="project" value="UniProtKB-KW"/>
</dbReference>
<keyword evidence="5" id="KW-0732">Signal</keyword>
<dbReference type="InterPro" id="IPR009010">
    <property type="entry name" value="Asp_de-COase-like_dom_sf"/>
</dbReference>
<dbReference type="SMART" id="SM00926">
    <property type="entry name" value="Molybdop_Fe4S4"/>
    <property type="match status" value="1"/>
</dbReference>
<accession>A0A932GSK4</accession>
<gene>
    <name evidence="10" type="ORF">HYY65_14725</name>
</gene>
<dbReference type="SUPFAM" id="SSF50692">
    <property type="entry name" value="ADC-like"/>
    <property type="match status" value="1"/>
</dbReference>
<keyword evidence="6" id="KW-0560">Oxidoreductase</keyword>
<dbReference type="Proteomes" id="UP000741360">
    <property type="component" value="Unassembled WGS sequence"/>
</dbReference>
<keyword evidence="4" id="KW-0479">Metal-binding</keyword>
<dbReference type="AlphaFoldDB" id="A0A932GSK4"/>
<dbReference type="Pfam" id="PF01568">
    <property type="entry name" value="Molydop_binding"/>
    <property type="match status" value="1"/>
</dbReference>
<evidence type="ECO:0000256" key="6">
    <source>
        <dbReference type="ARBA" id="ARBA00023002"/>
    </source>
</evidence>
<evidence type="ECO:0000256" key="8">
    <source>
        <dbReference type="ARBA" id="ARBA00023014"/>
    </source>
</evidence>
<dbReference type="Pfam" id="PF00384">
    <property type="entry name" value="Molybdopterin"/>
    <property type="match status" value="1"/>
</dbReference>
<dbReference type="Gene3D" id="3.40.228.10">
    <property type="entry name" value="Dimethylsulfoxide Reductase, domain 2"/>
    <property type="match status" value="1"/>
</dbReference>
<evidence type="ECO:0000256" key="5">
    <source>
        <dbReference type="ARBA" id="ARBA00022729"/>
    </source>
</evidence>
<comment type="caution">
    <text evidence="10">The sequence shown here is derived from an EMBL/GenBank/DDBJ whole genome shotgun (WGS) entry which is preliminary data.</text>
</comment>
<organism evidence="10 11">
    <name type="scientific">Tectimicrobiota bacterium</name>
    <dbReference type="NCBI Taxonomy" id="2528274"/>
    <lineage>
        <taxon>Bacteria</taxon>
        <taxon>Pseudomonadati</taxon>
        <taxon>Nitrospinota/Tectimicrobiota group</taxon>
        <taxon>Candidatus Tectimicrobiota</taxon>
    </lineage>
</organism>
<dbReference type="Pfam" id="PF04879">
    <property type="entry name" value="Molybdop_Fe4S4"/>
    <property type="match status" value="1"/>
</dbReference>
<keyword evidence="8" id="KW-0411">Iron-sulfur</keyword>
<keyword evidence="7" id="KW-0408">Iron</keyword>
<evidence type="ECO:0000256" key="3">
    <source>
        <dbReference type="ARBA" id="ARBA00022505"/>
    </source>
</evidence>
<dbReference type="InterPro" id="IPR006657">
    <property type="entry name" value="MoPterin_dinucl-bd_dom"/>
</dbReference>
<evidence type="ECO:0000259" key="9">
    <source>
        <dbReference type="PROSITE" id="PS51669"/>
    </source>
</evidence>
<dbReference type="PANTHER" id="PTHR43742">
    <property type="entry name" value="TRIMETHYLAMINE-N-OXIDE REDUCTASE"/>
    <property type="match status" value="1"/>
</dbReference>
<dbReference type="SUPFAM" id="SSF53706">
    <property type="entry name" value="Formate dehydrogenase/DMSO reductase, domains 1-3"/>
    <property type="match status" value="1"/>
</dbReference>
<dbReference type="Gene3D" id="2.40.40.20">
    <property type="match status" value="1"/>
</dbReference>
<dbReference type="Gene3D" id="3.40.50.740">
    <property type="match status" value="2"/>
</dbReference>
<dbReference type="GO" id="GO:0043546">
    <property type="term" value="F:molybdopterin cofactor binding"/>
    <property type="evidence" value="ECO:0007669"/>
    <property type="project" value="InterPro"/>
</dbReference>
<dbReference type="EMBL" id="JACPSX010000284">
    <property type="protein sequence ID" value="MBI3016278.1"/>
    <property type="molecule type" value="Genomic_DNA"/>
</dbReference>
<evidence type="ECO:0000256" key="2">
    <source>
        <dbReference type="ARBA" id="ARBA00022485"/>
    </source>
</evidence>
<dbReference type="GO" id="GO:0046872">
    <property type="term" value="F:metal ion binding"/>
    <property type="evidence" value="ECO:0007669"/>
    <property type="project" value="UniProtKB-KW"/>
</dbReference>
<evidence type="ECO:0000313" key="10">
    <source>
        <dbReference type="EMBL" id="MBI3016278.1"/>
    </source>
</evidence>